<evidence type="ECO:0000259" key="5">
    <source>
        <dbReference type="PROSITE" id="PS50960"/>
    </source>
</evidence>
<dbReference type="PROSITE" id="PS50960">
    <property type="entry name" value="HTH_PSQ"/>
    <property type="match status" value="1"/>
</dbReference>
<keyword evidence="8" id="KW-1185">Reference proteome</keyword>
<dbReference type="GeneTree" id="ENSGT00940000164756"/>
<dbReference type="InterPro" id="IPR009057">
    <property type="entry name" value="Homeodomain-like_sf"/>
</dbReference>
<comment type="subcellular location">
    <subcellularLocation>
        <location evidence="3">Nucleus</location>
    </subcellularLocation>
</comment>
<dbReference type="Gene3D" id="1.10.10.60">
    <property type="entry name" value="Homeodomain-like"/>
    <property type="match status" value="2"/>
</dbReference>
<feature type="domain" description="HTH CENPB-type" evidence="6">
    <location>
        <begin position="77"/>
        <end position="155"/>
    </location>
</feature>
<evidence type="ECO:0000313" key="7">
    <source>
        <dbReference type="Ensembl" id="ENSSFOP00015067931.1"/>
    </source>
</evidence>
<evidence type="ECO:0008006" key="9">
    <source>
        <dbReference type="Google" id="ProtNLM"/>
    </source>
</evidence>
<feature type="compositionally biased region" description="Low complexity" evidence="4">
    <location>
        <begin position="260"/>
        <end position="270"/>
    </location>
</feature>
<feature type="DNA-binding region" description="H-T-H motif" evidence="3">
    <location>
        <begin position="39"/>
        <end position="59"/>
    </location>
</feature>
<dbReference type="PANTHER" id="PTHR19303">
    <property type="entry name" value="TRANSPOSON"/>
    <property type="match status" value="1"/>
</dbReference>
<evidence type="ECO:0000313" key="8">
    <source>
        <dbReference type="Proteomes" id="UP000694397"/>
    </source>
</evidence>
<evidence type="ECO:0000256" key="1">
    <source>
        <dbReference type="ARBA" id="ARBA00023125"/>
    </source>
</evidence>
<protein>
    <recommendedName>
        <fullName evidence="9">HTH CENPB-type domain-containing protein</fullName>
    </recommendedName>
</protein>
<dbReference type="SUPFAM" id="SSF46689">
    <property type="entry name" value="Homeodomain-like"/>
    <property type="match status" value="2"/>
</dbReference>
<dbReference type="PROSITE" id="PS51253">
    <property type="entry name" value="HTH_CENPB"/>
    <property type="match status" value="1"/>
</dbReference>
<dbReference type="GO" id="GO:0003677">
    <property type="term" value="F:DNA binding"/>
    <property type="evidence" value="ECO:0007669"/>
    <property type="project" value="UniProtKB-UniRule"/>
</dbReference>
<dbReference type="OrthoDB" id="125347at2759"/>
<evidence type="ECO:0000256" key="4">
    <source>
        <dbReference type="SAM" id="MobiDB-lite"/>
    </source>
</evidence>
<accession>A0A8C9W2M3</accession>
<evidence type="ECO:0000259" key="6">
    <source>
        <dbReference type="PROSITE" id="PS51253"/>
    </source>
</evidence>
<evidence type="ECO:0000256" key="2">
    <source>
        <dbReference type="ARBA" id="ARBA00023242"/>
    </source>
</evidence>
<dbReference type="AlphaFoldDB" id="A0A8C9W2M3"/>
<dbReference type="Ensembl" id="ENSSFOT00015081757.1">
    <property type="protein sequence ID" value="ENSSFOP00015067931.1"/>
    <property type="gene ID" value="ENSSFOG00015027805.1"/>
</dbReference>
<dbReference type="InterPro" id="IPR050863">
    <property type="entry name" value="CenT-Element_Derived"/>
</dbReference>
<feature type="region of interest" description="Disordered" evidence="4">
    <location>
        <begin position="369"/>
        <end position="396"/>
    </location>
</feature>
<feature type="domain" description="HTH psq-type" evidence="5">
    <location>
        <begin position="12"/>
        <end position="63"/>
    </location>
</feature>
<keyword evidence="1 3" id="KW-0238">DNA-binding</keyword>
<dbReference type="GO" id="GO:0005634">
    <property type="term" value="C:nucleus"/>
    <property type="evidence" value="ECO:0007669"/>
    <property type="project" value="UniProtKB-SubCell"/>
</dbReference>
<dbReference type="Proteomes" id="UP000694397">
    <property type="component" value="Chromosome 3"/>
</dbReference>
<feature type="compositionally biased region" description="Acidic residues" evidence="4">
    <location>
        <begin position="240"/>
        <end position="257"/>
    </location>
</feature>
<reference evidence="7" key="3">
    <citation type="submission" date="2025-09" db="UniProtKB">
        <authorList>
            <consortium name="Ensembl"/>
        </authorList>
    </citation>
    <scope>IDENTIFICATION</scope>
</reference>
<organism evidence="7 8">
    <name type="scientific">Scleropages formosus</name>
    <name type="common">Asian bonytongue</name>
    <name type="synonym">Osteoglossum formosum</name>
    <dbReference type="NCBI Taxonomy" id="113540"/>
    <lineage>
        <taxon>Eukaryota</taxon>
        <taxon>Metazoa</taxon>
        <taxon>Chordata</taxon>
        <taxon>Craniata</taxon>
        <taxon>Vertebrata</taxon>
        <taxon>Euteleostomi</taxon>
        <taxon>Actinopterygii</taxon>
        <taxon>Neopterygii</taxon>
        <taxon>Teleostei</taxon>
        <taxon>Osteoglossocephala</taxon>
        <taxon>Osteoglossomorpha</taxon>
        <taxon>Osteoglossiformes</taxon>
        <taxon>Osteoglossidae</taxon>
        <taxon>Scleropages</taxon>
    </lineage>
</organism>
<dbReference type="Pfam" id="PF04218">
    <property type="entry name" value="CENP-B_N"/>
    <property type="match status" value="1"/>
</dbReference>
<dbReference type="SMART" id="SM00674">
    <property type="entry name" value="CENPB"/>
    <property type="match status" value="1"/>
</dbReference>
<dbReference type="PANTHER" id="PTHR19303:SF26">
    <property type="entry name" value="TIGGER TRANSPOSABLE ELEMENT-DERIVED PROTEIN 1"/>
    <property type="match status" value="1"/>
</dbReference>
<dbReference type="InterPro" id="IPR006600">
    <property type="entry name" value="HTH_CenpB_DNA-bd_dom"/>
</dbReference>
<dbReference type="Pfam" id="PF03221">
    <property type="entry name" value="HTH_Tnp_Tc5"/>
    <property type="match status" value="1"/>
</dbReference>
<proteinExistence type="predicted"/>
<keyword evidence="2 3" id="KW-0539">Nucleus</keyword>
<feature type="region of interest" description="Disordered" evidence="4">
    <location>
        <begin position="237"/>
        <end position="270"/>
    </location>
</feature>
<reference evidence="7 8" key="1">
    <citation type="submission" date="2019-04" db="EMBL/GenBank/DDBJ databases">
        <authorList>
            <consortium name="Wellcome Sanger Institute Data Sharing"/>
        </authorList>
    </citation>
    <scope>NUCLEOTIDE SEQUENCE [LARGE SCALE GENOMIC DNA]</scope>
</reference>
<evidence type="ECO:0000256" key="3">
    <source>
        <dbReference type="PROSITE-ProRule" id="PRU00320"/>
    </source>
</evidence>
<reference evidence="7" key="2">
    <citation type="submission" date="2025-08" db="UniProtKB">
        <authorList>
            <consortium name="Ensembl"/>
        </authorList>
    </citation>
    <scope>IDENTIFICATION</scope>
</reference>
<name>A0A8C9W2M3_SCLFO</name>
<dbReference type="InterPro" id="IPR007889">
    <property type="entry name" value="HTH_Psq"/>
</dbReference>
<sequence length="396" mass="43653">MASKRKGECCGGAVKKKRKTIDLEMKVKIIVQHENGKSVSTIARDLGFSHSTISTIIKDKARIREAVKGSAPLKATIITKKRQGPIDEMEKLLVTWMEDQTQKRVPLSLLTIQAKARSLFEALKERAGDGYTQTFTASHGWFQRFKNRYNLRSVKVSGESASADALLHRYVDTLQQRGCERDAADAAAGGGSAEVPLLAERVKREVDDEEGGGEQLVEIVAKQLSDEYLVELGAQKVAKEEEEEEEQEEEEEEEEEEQRGGVAAAAAAAAEPAKEFSLTHMAEAFSAIDRAMQLFEEMDPNVERFSGVDRLVQEALACYREIYREAKRQTARSKLDAVLKEPGGGDPRPSTSSFEGFFSCEPSTRLPVLLSGTEGHDVDDLPSPASSFGHPINLHV</sequence>